<proteinExistence type="predicted"/>
<dbReference type="RefSeq" id="WP_344991280.1">
    <property type="nucleotide sequence ID" value="NZ_BAAAXV010000005.1"/>
</dbReference>
<organism evidence="3 4">
    <name type="scientific">Nonomuraea helvata</name>
    <dbReference type="NCBI Taxonomy" id="37484"/>
    <lineage>
        <taxon>Bacteria</taxon>
        <taxon>Bacillati</taxon>
        <taxon>Actinomycetota</taxon>
        <taxon>Actinomycetes</taxon>
        <taxon>Streptosporangiales</taxon>
        <taxon>Streptosporangiaceae</taxon>
        <taxon>Nonomuraea</taxon>
    </lineage>
</organism>
<feature type="domain" description="ATPase AAA-type core" evidence="2">
    <location>
        <begin position="109"/>
        <end position="179"/>
    </location>
</feature>
<gene>
    <name evidence="3" type="ORF">ACFFSA_10210</name>
</gene>
<dbReference type="InterPro" id="IPR003959">
    <property type="entry name" value="ATPase_AAA_core"/>
</dbReference>
<name>A0ABV5RXC6_9ACTN</name>
<evidence type="ECO:0000259" key="2">
    <source>
        <dbReference type="Pfam" id="PF13304"/>
    </source>
</evidence>
<keyword evidence="4" id="KW-1185">Reference proteome</keyword>
<comment type="caution">
    <text evidence="3">The sequence shown here is derived from an EMBL/GenBank/DDBJ whole genome shotgun (WGS) entry which is preliminary data.</text>
</comment>
<reference evidence="3 4" key="1">
    <citation type="submission" date="2024-09" db="EMBL/GenBank/DDBJ databases">
        <authorList>
            <person name="Sun Q."/>
            <person name="Mori K."/>
        </authorList>
    </citation>
    <scope>NUCLEOTIDE SEQUENCE [LARGE SCALE GENOMIC DNA]</scope>
    <source>
        <strain evidence="3 4">JCM 3143</strain>
    </source>
</reference>
<dbReference type="Proteomes" id="UP001589532">
    <property type="component" value="Unassembled WGS sequence"/>
</dbReference>
<evidence type="ECO:0000256" key="1">
    <source>
        <dbReference type="SAM" id="MobiDB-lite"/>
    </source>
</evidence>
<accession>A0ABV5RXC6</accession>
<feature type="region of interest" description="Disordered" evidence="1">
    <location>
        <begin position="212"/>
        <end position="252"/>
    </location>
</feature>
<evidence type="ECO:0000313" key="4">
    <source>
        <dbReference type="Proteomes" id="UP001589532"/>
    </source>
</evidence>
<sequence>MRFYDFATELLRGIDDDTERHSVLGPSGEHLGHVLGALAEDAPQVKEDFDAYIRATIPQCLGIDERREGEFSAVQGRFWSGDPVLGFWQAAGTPAGAEGEPQVNVFRRQELSDGALRAAGVLAALFQPGTLDGSITLVSIENPEIAIHPAHVNALLGAMHAASGNTQVIATTQSSDLLDSEDVRTEHLRIVEMRQGASVIGELEEHTKKYVTSQKAPGPLPELHRQGQLRPADATQERSRLRLTDSRPYHLL</sequence>
<evidence type="ECO:0000313" key="3">
    <source>
        <dbReference type="EMBL" id="MFB9623453.1"/>
    </source>
</evidence>
<dbReference type="Pfam" id="PF13304">
    <property type="entry name" value="AAA_21"/>
    <property type="match status" value="1"/>
</dbReference>
<protein>
    <submittedName>
        <fullName evidence="3">AAA family ATPase</fullName>
    </submittedName>
</protein>
<dbReference type="EMBL" id="JBHMBW010000007">
    <property type="protein sequence ID" value="MFB9623453.1"/>
    <property type="molecule type" value="Genomic_DNA"/>
</dbReference>
<feature type="compositionally biased region" description="Basic and acidic residues" evidence="1">
    <location>
        <begin position="235"/>
        <end position="252"/>
    </location>
</feature>